<comment type="caution">
    <text evidence="10">The sequence shown here is derived from an EMBL/GenBank/DDBJ whole genome shotgun (WGS) entry which is preliminary data.</text>
</comment>
<dbReference type="GO" id="GO:0003676">
    <property type="term" value="F:nucleic acid binding"/>
    <property type="evidence" value="ECO:0007669"/>
    <property type="project" value="InterPro"/>
</dbReference>
<protein>
    <recommendedName>
        <fullName evidence="9">THH1/TOM1/TOM3 domain-containing protein</fullName>
    </recommendedName>
</protein>
<dbReference type="InterPro" id="IPR036397">
    <property type="entry name" value="RNaseH_sf"/>
</dbReference>
<accession>A0A9D3VXH9</accession>
<dbReference type="PANTHER" id="PTHR31142:SF22">
    <property type="entry name" value="TOBAMOVIRUS MULTIPLICATION PROTEIN 1-LIKE"/>
    <property type="match status" value="1"/>
</dbReference>
<sequence>MSISGNKSIVVRWVFAEDLDSELSLIKATIWRHSFLSLSLLDARGNLLDFNSPFSYSWEFNFRDFDINPDRYASDSIELLKLQDFEKNKEKGIDSKDFAKKLWDYDLVFNCYDMKSITCITFHDAYDFGFMLKFYVPKRARAQTSLKGSSPNIQLAARSCFILEDPPVDKKEQTGSERMLECRKFREQKPQGGEVHPVLDQTTSSSNHADQNAETSPPEEKLTSASPNCLSTAKQVQMVRVKGFVLTDKLLFKDGRIMFDWWDEIDESKEWQRFIFHLLSASYAVVSIVALVQLCRIQLRVPEYGWTTQKVFHLMNFIVNGLRAVLFGFYKSVFRIKSKALEMVLLDLPGLLFFSTYTLLVLFWAEIYHQARSLPINKLRPAYYSINGFIYFSQACLWISVRLSQSNLAVELSRLFISVISFCAALGFMIYGGRLFFMLRRFPIESRGRQRKLLEVGFVTGICCTCFLIRCIVYTLSADMNAGLDVLDHPILNLIYYMFVEILPSALVLFILRKLPPKRVSEQYHPIR</sequence>
<evidence type="ECO:0000256" key="5">
    <source>
        <dbReference type="ARBA" id="ARBA00022989"/>
    </source>
</evidence>
<dbReference type="SUPFAM" id="SSF53098">
    <property type="entry name" value="Ribonuclease H-like"/>
    <property type="match status" value="1"/>
</dbReference>
<feature type="compositionally biased region" description="Polar residues" evidence="7">
    <location>
        <begin position="200"/>
        <end position="215"/>
    </location>
</feature>
<feature type="domain" description="THH1/TOM1/TOM3" evidence="9">
    <location>
        <begin position="260"/>
        <end position="528"/>
    </location>
</feature>
<keyword evidence="5 8" id="KW-1133">Transmembrane helix</keyword>
<feature type="transmembrane region" description="Helical" evidence="8">
    <location>
        <begin position="413"/>
        <end position="432"/>
    </location>
</feature>
<organism evidence="10 11">
    <name type="scientific">Gossypium stocksii</name>
    <dbReference type="NCBI Taxonomy" id="47602"/>
    <lineage>
        <taxon>Eukaryota</taxon>
        <taxon>Viridiplantae</taxon>
        <taxon>Streptophyta</taxon>
        <taxon>Embryophyta</taxon>
        <taxon>Tracheophyta</taxon>
        <taxon>Spermatophyta</taxon>
        <taxon>Magnoliopsida</taxon>
        <taxon>eudicotyledons</taxon>
        <taxon>Gunneridae</taxon>
        <taxon>Pentapetalae</taxon>
        <taxon>rosids</taxon>
        <taxon>malvids</taxon>
        <taxon>Malvales</taxon>
        <taxon>Malvaceae</taxon>
        <taxon>Malvoideae</taxon>
        <taxon>Gossypium</taxon>
    </lineage>
</organism>
<dbReference type="InterPro" id="IPR012337">
    <property type="entry name" value="RNaseH-like_sf"/>
</dbReference>
<evidence type="ECO:0000259" key="9">
    <source>
        <dbReference type="Pfam" id="PF06454"/>
    </source>
</evidence>
<evidence type="ECO:0000256" key="6">
    <source>
        <dbReference type="ARBA" id="ARBA00023136"/>
    </source>
</evidence>
<keyword evidence="6 8" id="KW-0472">Membrane</keyword>
<evidence type="ECO:0000256" key="4">
    <source>
        <dbReference type="ARBA" id="ARBA00022692"/>
    </source>
</evidence>
<dbReference type="Proteomes" id="UP000828251">
    <property type="component" value="Unassembled WGS sequence"/>
</dbReference>
<feature type="transmembrane region" description="Helical" evidence="8">
    <location>
        <begin position="311"/>
        <end position="330"/>
    </location>
</feature>
<dbReference type="AlphaFoldDB" id="A0A9D3VXH9"/>
<evidence type="ECO:0000256" key="3">
    <source>
        <dbReference type="ARBA" id="ARBA00022554"/>
    </source>
</evidence>
<feature type="transmembrane region" description="Helical" evidence="8">
    <location>
        <begin position="274"/>
        <end position="299"/>
    </location>
</feature>
<reference evidence="10 11" key="1">
    <citation type="journal article" date="2021" name="Plant Biotechnol. J.">
        <title>Multi-omics assisted identification of the key and species-specific regulatory components of drought-tolerant mechanisms in Gossypium stocksii.</title>
        <authorList>
            <person name="Yu D."/>
            <person name="Ke L."/>
            <person name="Zhang D."/>
            <person name="Wu Y."/>
            <person name="Sun Y."/>
            <person name="Mei J."/>
            <person name="Sun J."/>
            <person name="Sun Y."/>
        </authorList>
    </citation>
    <scope>NUCLEOTIDE SEQUENCE [LARGE SCALE GENOMIC DNA]</scope>
    <source>
        <strain evidence="11">cv. E1</strain>
        <tissue evidence="10">Leaf</tissue>
    </source>
</reference>
<evidence type="ECO:0000256" key="7">
    <source>
        <dbReference type="SAM" id="MobiDB-lite"/>
    </source>
</evidence>
<dbReference type="GO" id="GO:0005774">
    <property type="term" value="C:vacuolar membrane"/>
    <property type="evidence" value="ECO:0007669"/>
    <property type="project" value="UniProtKB-SubCell"/>
</dbReference>
<evidence type="ECO:0000313" key="10">
    <source>
        <dbReference type="EMBL" id="KAH1098790.1"/>
    </source>
</evidence>
<evidence type="ECO:0000256" key="2">
    <source>
        <dbReference type="ARBA" id="ARBA00006779"/>
    </source>
</evidence>
<evidence type="ECO:0000256" key="1">
    <source>
        <dbReference type="ARBA" id="ARBA00004128"/>
    </source>
</evidence>
<evidence type="ECO:0000256" key="8">
    <source>
        <dbReference type="SAM" id="Phobius"/>
    </source>
</evidence>
<name>A0A9D3VXH9_9ROSI</name>
<feature type="transmembrane region" description="Helical" evidence="8">
    <location>
        <begin position="453"/>
        <end position="475"/>
    </location>
</feature>
<dbReference type="PANTHER" id="PTHR31142">
    <property type="entry name" value="TOBAMOVIRUS MULTIPLICATION PROTEIN 1-LIKE ISOFORM X1"/>
    <property type="match status" value="1"/>
</dbReference>
<comment type="similarity">
    <text evidence="2">Belongs to the plant tobamovirus multiplication TOM1 protein family.</text>
</comment>
<feature type="transmembrane region" description="Helical" evidence="8">
    <location>
        <begin position="495"/>
        <end position="512"/>
    </location>
</feature>
<evidence type="ECO:0000313" key="11">
    <source>
        <dbReference type="Proteomes" id="UP000828251"/>
    </source>
</evidence>
<keyword evidence="11" id="KW-1185">Reference proteome</keyword>
<keyword evidence="4 8" id="KW-0812">Transmembrane</keyword>
<dbReference type="EMBL" id="JAIQCV010000005">
    <property type="protein sequence ID" value="KAH1098790.1"/>
    <property type="molecule type" value="Genomic_DNA"/>
</dbReference>
<dbReference type="InterPro" id="IPR009457">
    <property type="entry name" value="THH1/TOM1/TOM3_dom"/>
</dbReference>
<dbReference type="OrthoDB" id="19798at2759"/>
<dbReference type="InterPro" id="IPR040226">
    <property type="entry name" value="THH1/TOM1/TOM3"/>
</dbReference>
<comment type="subcellular location">
    <subcellularLocation>
        <location evidence="1">Vacuole membrane</location>
        <topology evidence="1">Multi-pass membrane protein</topology>
    </subcellularLocation>
</comment>
<gene>
    <name evidence="10" type="ORF">J1N35_015711</name>
</gene>
<feature type="region of interest" description="Disordered" evidence="7">
    <location>
        <begin position="189"/>
        <end position="226"/>
    </location>
</feature>
<dbReference type="Gene3D" id="3.30.420.10">
    <property type="entry name" value="Ribonuclease H-like superfamily/Ribonuclease H"/>
    <property type="match status" value="1"/>
</dbReference>
<dbReference type="Pfam" id="PF06454">
    <property type="entry name" value="THH1_TOM1-3_dom"/>
    <property type="match status" value="1"/>
</dbReference>
<proteinExistence type="inferred from homology"/>
<keyword evidence="3" id="KW-0926">Vacuole</keyword>
<feature type="transmembrane region" description="Helical" evidence="8">
    <location>
        <begin position="350"/>
        <end position="369"/>
    </location>
</feature>